<feature type="chain" id="PRO_5047449037" evidence="1">
    <location>
        <begin position="26"/>
        <end position="315"/>
    </location>
</feature>
<reference evidence="2 3" key="1">
    <citation type="submission" date="2021-08" db="EMBL/GenBank/DDBJ databases">
        <authorList>
            <person name="Tuo L."/>
        </authorList>
    </citation>
    <scope>NUCLEOTIDE SEQUENCE [LARGE SCALE GENOMIC DNA]</scope>
    <source>
        <strain evidence="2 3">JCM 31229</strain>
    </source>
</reference>
<name>A0ABS7PYX1_9SPHN</name>
<dbReference type="Proteomes" id="UP000706039">
    <property type="component" value="Unassembled WGS sequence"/>
</dbReference>
<dbReference type="Pfam" id="PF04338">
    <property type="entry name" value="DUF481"/>
    <property type="match status" value="1"/>
</dbReference>
<evidence type="ECO:0000313" key="2">
    <source>
        <dbReference type="EMBL" id="MBY8825840.1"/>
    </source>
</evidence>
<accession>A0ABS7PYX1</accession>
<gene>
    <name evidence="2" type="ORF">K7G82_26290</name>
</gene>
<dbReference type="EMBL" id="JAINVV010000013">
    <property type="protein sequence ID" value="MBY8825840.1"/>
    <property type="molecule type" value="Genomic_DNA"/>
</dbReference>
<comment type="caution">
    <text evidence="2">The sequence shown here is derived from an EMBL/GenBank/DDBJ whole genome shotgun (WGS) entry which is preliminary data.</text>
</comment>
<dbReference type="RefSeq" id="WP_222992932.1">
    <property type="nucleotide sequence ID" value="NZ_JAINVV010000013.1"/>
</dbReference>
<evidence type="ECO:0000256" key="1">
    <source>
        <dbReference type="SAM" id="SignalP"/>
    </source>
</evidence>
<feature type="signal peptide" evidence="1">
    <location>
        <begin position="1"/>
        <end position="25"/>
    </location>
</feature>
<dbReference type="InterPro" id="IPR007433">
    <property type="entry name" value="DUF481"/>
</dbReference>
<keyword evidence="3" id="KW-1185">Reference proteome</keyword>
<sequence>MPDKHKPYISAALLCGLILATPAQAGLPDGVRAMIEAARDDGNAETLAAVIRLARQTNPQDTAEIELIAWSDSRLLRPAPQAATLGLAASQLPSLAMAAAPPEAIWDGEGELGGFLTTGNSDSFGITAGIKLTRDMGRLKHSLTGRADYQEANHKVTREFYQLGYKGDLKLSERAYAFGLAQFESDHLAGFDQRWSVGSGVGIQLAKSETFNLRIEGGPAFRHTGFTDGTDEANFSGRGAIGIDWRLREGLRAKQDASIYTESGATSIQSTTALDAKLMSKLSARFSYSLRYESQPLPGSVGTDTVTRASVVYDF</sequence>
<evidence type="ECO:0000313" key="3">
    <source>
        <dbReference type="Proteomes" id="UP000706039"/>
    </source>
</evidence>
<keyword evidence="1" id="KW-0732">Signal</keyword>
<proteinExistence type="predicted"/>
<organism evidence="2 3">
    <name type="scientific">Sphingomonas colocasiae</name>
    <dbReference type="NCBI Taxonomy" id="1848973"/>
    <lineage>
        <taxon>Bacteria</taxon>
        <taxon>Pseudomonadati</taxon>
        <taxon>Pseudomonadota</taxon>
        <taxon>Alphaproteobacteria</taxon>
        <taxon>Sphingomonadales</taxon>
        <taxon>Sphingomonadaceae</taxon>
        <taxon>Sphingomonas</taxon>
    </lineage>
</organism>
<protein>
    <submittedName>
        <fullName evidence="2">DUF481 domain-containing protein</fullName>
    </submittedName>
</protein>